<accession>A0A9Q3SVU7</accession>
<comment type="caution">
    <text evidence="1">The sequence shown here is derived from an EMBL/GenBank/DDBJ whole genome shotgun (WGS) entry which is preliminary data.</text>
</comment>
<dbReference type="RefSeq" id="WP_224132935.1">
    <property type="nucleotide sequence ID" value="NZ_CBCPIF010000001.1"/>
</dbReference>
<reference evidence="1" key="1">
    <citation type="submission" date="2021-05" db="EMBL/GenBank/DDBJ databases">
        <title>Pangenome of Leuconostoc gelidum warrants species status for Leuconostoc gelidum subsp. gasicomitatum.</title>
        <authorList>
            <person name="Johansson P."/>
            <person name="Sade E."/>
            <person name="Hultman J."/>
            <person name="Auvinen P."/>
            <person name="Bjorkroth J."/>
        </authorList>
    </citation>
    <scope>NUCLEOTIDE SEQUENCE</scope>
    <source>
        <strain evidence="1">A.21.4</strain>
    </source>
</reference>
<protein>
    <submittedName>
        <fullName evidence="1">Uncharacterized protein</fullName>
    </submittedName>
</protein>
<name>A0A9Q3SVU7_9LACO</name>
<evidence type="ECO:0000313" key="2">
    <source>
        <dbReference type="Proteomes" id="UP000752647"/>
    </source>
</evidence>
<dbReference type="AlphaFoldDB" id="A0A9Q3SVU7"/>
<gene>
    <name evidence="1" type="ORF">KIJ12_01100</name>
</gene>
<evidence type="ECO:0000313" key="1">
    <source>
        <dbReference type="EMBL" id="MBZ5961774.1"/>
    </source>
</evidence>
<sequence>MTLFKKQHDLLSYLETIHLDASVEQAMVERAISQLKKKTYERKVIVTLAAEFRKLALEQQISKAGLALYMKLQKPNIEDDVGLTVGLWF</sequence>
<dbReference type="Proteomes" id="UP000752647">
    <property type="component" value="Unassembled WGS sequence"/>
</dbReference>
<dbReference type="EMBL" id="JAHBFI010000001">
    <property type="protein sequence ID" value="MBZ5961774.1"/>
    <property type="molecule type" value="Genomic_DNA"/>
</dbReference>
<organism evidence="1 2">
    <name type="scientific">Leuconostoc gasicomitatum</name>
    <dbReference type="NCBI Taxonomy" id="115778"/>
    <lineage>
        <taxon>Bacteria</taxon>
        <taxon>Bacillati</taxon>
        <taxon>Bacillota</taxon>
        <taxon>Bacilli</taxon>
        <taxon>Lactobacillales</taxon>
        <taxon>Lactobacillaceae</taxon>
        <taxon>Leuconostoc</taxon>
        <taxon>Leuconostoc gelidum group</taxon>
    </lineage>
</organism>
<proteinExistence type="predicted"/>